<dbReference type="CDD" id="cd06261">
    <property type="entry name" value="TM_PBP2"/>
    <property type="match status" value="1"/>
</dbReference>
<evidence type="ECO:0000256" key="8">
    <source>
        <dbReference type="SAM" id="MobiDB-lite"/>
    </source>
</evidence>
<comment type="subcellular location">
    <subcellularLocation>
        <location evidence="1 7">Cell membrane</location>
        <topology evidence="1 7">Multi-pass membrane protein</topology>
    </subcellularLocation>
</comment>
<dbReference type="SUPFAM" id="SSF161098">
    <property type="entry name" value="MetI-like"/>
    <property type="match status" value="1"/>
</dbReference>
<evidence type="ECO:0000256" key="4">
    <source>
        <dbReference type="ARBA" id="ARBA00022692"/>
    </source>
</evidence>
<gene>
    <name evidence="10" type="ORF">ACFQ0P_02205</name>
</gene>
<keyword evidence="6 7" id="KW-0472">Membrane</keyword>
<evidence type="ECO:0000256" key="5">
    <source>
        <dbReference type="ARBA" id="ARBA00022989"/>
    </source>
</evidence>
<evidence type="ECO:0000256" key="7">
    <source>
        <dbReference type="RuleBase" id="RU363032"/>
    </source>
</evidence>
<dbReference type="Gene3D" id="1.10.3720.10">
    <property type="entry name" value="MetI-like"/>
    <property type="match status" value="1"/>
</dbReference>
<reference evidence="11" key="1">
    <citation type="journal article" date="2019" name="Int. J. Syst. Evol. Microbiol.">
        <title>The Global Catalogue of Microorganisms (GCM) 10K type strain sequencing project: providing services to taxonomists for standard genome sequencing and annotation.</title>
        <authorList>
            <consortium name="The Broad Institute Genomics Platform"/>
            <consortium name="The Broad Institute Genome Sequencing Center for Infectious Disease"/>
            <person name="Wu L."/>
            <person name="Ma J."/>
        </authorList>
    </citation>
    <scope>NUCLEOTIDE SEQUENCE [LARGE SCALE GENOMIC DNA]</scope>
    <source>
        <strain evidence="11">CCUG 54523</strain>
    </source>
</reference>
<evidence type="ECO:0000256" key="1">
    <source>
        <dbReference type="ARBA" id="ARBA00004651"/>
    </source>
</evidence>
<dbReference type="Proteomes" id="UP001597055">
    <property type="component" value="Unassembled WGS sequence"/>
</dbReference>
<evidence type="ECO:0000313" key="10">
    <source>
        <dbReference type="EMBL" id="MFD0789197.1"/>
    </source>
</evidence>
<keyword evidence="2 7" id="KW-0813">Transport</keyword>
<evidence type="ECO:0000256" key="2">
    <source>
        <dbReference type="ARBA" id="ARBA00022448"/>
    </source>
</evidence>
<evidence type="ECO:0000313" key="11">
    <source>
        <dbReference type="Proteomes" id="UP001597055"/>
    </source>
</evidence>
<dbReference type="InterPro" id="IPR035906">
    <property type="entry name" value="MetI-like_sf"/>
</dbReference>
<dbReference type="Pfam" id="PF00528">
    <property type="entry name" value="BPD_transp_1"/>
    <property type="match status" value="1"/>
</dbReference>
<organism evidence="10 11">
    <name type="scientific">Microbacterium insulae</name>
    <dbReference type="NCBI Taxonomy" id="483014"/>
    <lineage>
        <taxon>Bacteria</taxon>
        <taxon>Bacillati</taxon>
        <taxon>Actinomycetota</taxon>
        <taxon>Actinomycetes</taxon>
        <taxon>Micrococcales</taxon>
        <taxon>Microbacteriaceae</taxon>
        <taxon>Microbacterium</taxon>
    </lineage>
</organism>
<dbReference type="EMBL" id="JBHTII010000001">
    <property type="protein sequence ID" value="MFD0789197.1"/>
    <property type="molecule type" value="Genomic_DNA"/>
</dbReference>
<feature type="region of interest" description="Disordered" evidence="8">
    <location>
        <begin position="1"/>
        <end position="45"/>
    </location>
</feature>
<comment type="similarity">
    <text evidence="7">Belongs to the binding-protein-dependent transport system permease family.</text>
</comment>
<feature type="transmembrane region" description="Helical" evidence="7">
    <location>
        <begin position="184"/>
        <end position="202"/>
    </location>
</feature>
<evidence type="ECO:0000259" key="9">
    <source>
        <dbReference type="PROSITE" id="PS50928"/>
    </source>
</evidence>
<dbReference type="PROSITE" id="PS50928">
    <property type="entry name" value="ABC_TM1"/>
    <property type="match status" value="1"/>
</dbReference>
<sequence>MTSTPPPAAAEDARRPGRLGPVLASSPVTDTDVVEPEPHPAGRRRRGEPTRWWLYVVLTLGLIAMVMPFVWMILGSFKTDAEIRQNPTGFLPQNPTTENFETLFGRLDFTTFFLNSIIVAVFVTLGNIVFCSMIGYALAKLQFRGKKLLFGLVLGTLMVPGVVTFVPLFVLTANLGLVNSYPGLILPFLISPVGVFLMRQFMLSLPDELIEAARIDGAGEWRIFLRVIMPMCGPAIATLTILTFLASWNNFLWPLVVATTEDMYTLPVALALYSVGQNAARYGLMMAGAVVVVVPVLIVFVFLQRYFVQGIALTGIK</sequence>
<feature type="domain" description="ABC transmembrane type-1" evidence="9">
    <location>
        <begin position="113"/>
        <end position="303"/>
    </location>
</feature>
<feature type="transmembrane region" description="Helical" evidence="7">
    <location>
        <begin position="148"/>
        <end position="172"/>
    </location>
</feature>
<keyword evidence="3" id="KW-1003">Cell membrane</keyword>
<keyword evidence="4 7" id="KW-0812">Transmembrane</keyword>
<accession>A0ABW3ADZ5</accession>
<evidence type="ECO:0000256" key="6">
    <source>
        <dbReference type="ARBA" id="ARBA00023136"/>
    </source>
</evidence>
<feature type="transmembrane region" description="Helical" evidence="7">
    <location>
        <begin position="223"/>
        <end position="245"/>
    </location>
</feature>
<feature type="transmembrane region" description="Helical" evidence="7">
    <location>
        <begin position="52"/>
        <end position="74"/>
    </location>
</feature>
<protein>
    <submittedName>
        <fullName evidence="10">Carbohydrate ABC transporter permease</fullName>
    </submittedName>
</protein>
<dbReference type="InterPro" id="IPR000515">
    <property type="entry name" value="MetI-like"/>
</dbReference>
<feature type="transmembrane region" description="Helical" evidence="7">
    <location>
        <begin position="112"/>
        <end position="136"/>
    </location>
</feature>
<dbReference type="PANTHER" id="PTHR43744:SF12">
    <property type="entry name" value="ABC TRANSPORTER PERMEASE PROTEIN MG189-RELATED"/>
    <property type="match status" value="1"/>
</dbReference>
<proteinExistence type="inferred from homology"/>
<keyword evidence="5 7" id="KW-1133">Transmembrane helix</keyword>
<comment type="caution">
    <text evidence="10">The sequence shown here is derived from an EMBL/GenBank/DDBJ whole genome shotgun (WGS) entry which is preliminary data.</text>
</comment>
<feature type="transmembrane region" description="Helical" evidence="7">
    <location>
        <begin position="282"/>
        <end position="303"/>
    </location>
</feature>
<dbReference type="PANTHER" id="PTHR43744">
    <property type="entry name" value="ABC TRANSPORTER PERMEASE PROTEIN MG189-RELATED-RELATED"/>
    <property type="match status" value="1"/>
</dbReference>
<evidence type="ECO:0000256" key="3">
    <source>
        <dbReference type="ARBA" id="ARBA00022475"/>
    </source>
</evidence>
<dbReference type="RefSeq" id="WP_204980089.1">
    <property type="nucleotide sequence ID" value="NZ_JBHTII010000001.1"/>
</dbReference>
<keyword evidence="11" id="KW-1185">Reference proteome</keyword>
<name>A0ABW3ADZ5_9MICO</name>